<proteinExistence type="predicted"/>
<dbReference type="SUPFAM" id="SSF53098">
    <property type="entry name" value="Ribonuclease H-like"/>
    <property type="match status" value="1"/>
</dbReference>
<dbReference type="PANTHER" id="PTHR46481">
    <property type="entry name" value="ZINC FINGER BED DOMAIN-CONTAINING PROTEIN 4"/>
    <property type="match status" value="1"/>
</dbReference>
<dbReference type="AlphaFoldDB" id="A0A9W7HH53"/>
<evidence type="ECO:0000313" key="1">
    <source>
        <dbReference type="EMBL" id="GMI77349.1"/>
    </source>
</evidence>
<keyword evidence="2" id="KW-1185">Reference proteome</keyword>
<evidence type="ECO:0000313" key="2">
    <source>
        <dbReference type="Proteomes" id="UP001165190"/>
    </source>
</evidence>
<organism evidence="1 2">
    <name type="scientific">Hibiscus trionum</name>
    <name type="common">Flower of an hour</name>
    <dbReference type="NCBI Taxonomy" id="183268"/>
    <lineage>
        <taxon>Eukaryota</taxon>
        <taxon>Viridiplantae</taxon>
        <taxon>Streptophyta</taxon>
        <taxon>Embryophyta</taxon>
        <taxon>Tracheophyta</taxon>
        <taxon>Spermatophyta</taxon>
        <taxon>Magnoliopsida</taxon>
        <taxon>eudicotyledons</taxon>
        <taxon>Gunneridae</taxon>
        <taxon>Pentapetalae</taxon>
        <taxon>rosids</taxon>
        <taxon>malvids</taxon>
        <taxon>Malvales</taxon>
        <taxon>Malvaceae</taxon>
        <taxon>Malvoideae</taxon>
        <taxon>Hibiscus</taxon>
    </lineage>
</organism>
<dbReference type="Proteomes" id="UP001165190">
    <property type="component" value="Unassembled WGS sequence"/>
</dbReference>
<dbReference type="PANTHER" id="PTHR46481:SF8">
    <property type="entry name" value="ZINC FINGER BED DOMAIN-CONTAINING PROTEIN RICESLEEPER 1-LIKE"/>
    <property type="match status" value="1"/>
</dbReference>
<reference evidence="1" key="1">
    <citation type="submission" date="2023-05" db="EMBL/GenBank/DDBJ databases">
        <title>Genome and transcriptome analyses reveal genes involved in the formation of fine ridges on petal epidermal cells in Hibiscus trionum.</title>
        <authorList>
            <person name="Koshimizu S."/>
            <person name="Masuda S."/>
            <person name="Ishii T."/>
            <person name="Shirasu K."/>
            <person name="Hoshino A."/>
            <person name="Arita M."/>
        </authorList>
    </citation>
    <scope>NUCLEOTIDE SEQUENCE</scope>
    <source>
        <strain evidence="1">Hamamatsu line</strain>
    </source>
</reference>
<comment type="caution">
    <text evidence="1">The sequence shown here is derived from an EMBL/GenBank/DDBJ whole genome shotgun (WGS) entry which is preliminary data.</text>
</comment>
<name>A0A9W7HH53_HIBTR</name>
<protein>
    <submittedName>
        <fullName evidence="1">DAYSLEEPER</fullName>
    </submittedName>
</protein>
<dbReference type="SUPFAM" id="SSF140996">
    <property type="entry name" value="Hermes dimerisation domain"/>
    <property type="match status" value="1"/>
</dbReference>
<dbReference type="EMBL" id="BSYR01000013">
    <property type="protein sequence ID" value="GMI77349.1"/>
    <property type="molecule type" value="Genomic_DNA"/>
</dbReference>
<dbReference type="OrthoDB" id="998084at2759"/>
<dbReference type="InterPro" id="IPR012337">
    <property type="entry name" value="RNaseH-like_sf"/>
</dbReference>
<sequence>MLVVDELPFAFVEREGFIEFCQTINPLFSVPSRTTATRDCYALFIEQRNQLKYSFKSLNSRVSLTTDTWTSSQNLSYMCLPAHFIDDDWNLHKRIINFCPVAGHSGQLIGRAVEKCLNEWGLKNIMIVTVDNARSNDLAVDYLRRRLNIWESSLLGVNICI</sequence>
<dbReference type="InterPro" id="IPR052035">
    <property type="entry name" value="ZnF_BED_domain_contain"/>
</dbReference>
<accession>A0A9W7HH53</accession>
<gene>
    <name evidence="1" type="ORF">HRI_001404200</name>
</gene>